<dbReference type="EMBL" id="JAKTTI010000009">
    <property type="protein sequence ID" value="MCH1625258.1"/>
    <property type="molecule type" value="Genomic_DNA"/>
</dbReference>
<feature type="signal peptide" evidence="2">
    <location>
        <begin position="1"/>
        <end position="29"/>
    </location>
</feature>
<evidence type="ECO:0000313" key="5">
    <source>
        <dbReference type="Proteomes" id="UP001431131"/>
    </source>
</evidence>
<feature type="chain" id="PRO_5043397616" evidence="2">
    <location>
        <begin position="30"/>
        <end position="430"/>
    </location>
</feature>
<dbReference type="InterPro" id="IPR013830">
    <property type="entry name" value="SGNH_hydro"/>
</dbReference>
<evidence type="ECO:0000259" key="3">
    <source>
        <dbReference type="PROSITE" id="PS51272"/>
    </source>
</evidence>
<evidence type="ECO:0000256" key="1">
    <source>
        <dbReference type="ARBA" id="ARBA00022729"/>
    </source>
</evidence>
<evidence type="ECO:0000256" key="2">
    <source>
        <dbReference type="SAM" id="SignalP"/>
    </source>
</evidence>
<dbReference type="RefSeq" id="WP_240254418.1">
    <property type="nucleotide sequence ID" value="NZ_JAKTTI010000009.1"/>
</dbReference>
<proteinExistence type="predicted"/>
<dbReference type="InterPro" id="IPR001119">
    <property type="entry name" value="SLH_dom"/>
</dbReference>
<accession>A0AAW5DYV2</accession>
<feature type="domain" description="SLH" evidence="3">
    <location>
        <begin position="317"/>
        <end position="371"/>
    </location>
</feature>
<protein>
    <submittedName>
        <fullName evidence="4">GDSL-type esterase/lipase family protein</fullName>
    </submittedName>
</protein>
<keyword evidence="1 2" id="KW-0732">Signal</keyword>
<dbReference type="InterPro" id="IPR036514">
    <property type="entry name" value="SGNH_hydro_sf"/>
</dbReference>
<dbReference type="Gene3D" id="3.40.50.1110">
    <property type="entry name" value="SGNH hydrolase"/>
    <property type="match status" value="1"/>
</dbReference>
<organism evidence="4 5">
    <name type="scientific">Fredinandcohnia quinoae</name>
    <dbReference type="NCBI Taxonomy" id="2918902"/>
    <lineage>
        <taxon>Bacteria</taxon>
        <taxon>Bacillati</taxon>
        <taxon>Bacillota</taxon>
        <taxon>Bacilli</taxon>
        <taxon>Bacillales</taxon>
        <taxon>Bacillaceae</taxon>
        <taxon>Fredinandcohnia</taxon>
    </lineage>
</organism>
<dbReference type="Pfam" id="PF00395">
    <property type="entry name" value="SLH"/>
    <property type="match status" value="3"/>
</dbReference>
<evidence type="ECO:0000313" key="4">
    <source>
        <dbReference type="EMBL" id="MCH1625258.1"/>
    </source>
</evidence>
<keyword evidence="5" id="KW-1185">Reference proteome</keyword>
<gene>
    <name evidence="4" type="ORF">MJG50_07955</name>
</gene>
<dbReference type="PANTHER" id="PTHR43308:SF5">
    <property type="entry name" value="S-LAYER PROTEIN _ PEPTIDOGLYCAN ENDO-BETA-N-ACETYLGLUCOSAMINIDASE"/>
    <property type="match status" value="1"/>
</dbReference>
<dbReference type="InterPro" id="IPR051465">
    <property type="entry name" value="Cell_Envelope_Struct_Comp"/>
</dbReference>
<sequence>MRKNVQKRFWSLAFVIALLVGLIVPSASAAGTDPIRYLALGDSLAAGVTANQNGLGKSYTDMTAEALKSQGKLESFSKQFAVPGYTTENVLNDLTTKADLQEAVKKSDLITISAGANDFVKLLKIDREKGTAEIDPAVVPGTLESITKNFTGIIQSLKKLNPDAKIYVMGYYYPLPHISDAQRPPLVQVTKGLNQTIAATVTAQGANFVPVYDKFGDDAKQYLPNPIDIHPNEAGYQLLSEALLASITSGAPQQPVAKDIPVGHWAAKELNLLLANKLLSVDESGKIYPEKAITRAEAAGIIYQIIPTTKSIPANPGFIDVPENHPAYMAIAKLTEAGIFAKDKKFNPDAPLTRVQTAKIIASAFHVKGDGKIPAYKDISATYWAAPYIDAVADSKLMVGYSNKSFGLHDDTNRAQFAVIIVRALALQTK</sequence>
<dbReference type="AlphaFoldDB" id="A0AAW5DYV2"/>
<dbReference type="PANTHER" id="PTHR43308">
    <property type="entry name" value="OUTER MEMBRANE PROTEIN ALPHA-RELATED"/>
    <property type="match status" value="1"/>
</dbReference>
<comment type="caution">
    <text evidence="4">The sequence shown here is derived from an EMBL/GenBank/DDBJ whole genome shotgun (WGS) entry which is preliminary data.</text>
</comment>
<dbReference type="Pfam" id="PF13472">
    <property type="entry name" value="Lipase_GDSL_2"/>
    <property type="match status" value="1"/>
</dbReference>
<dbReference type="SUPFAM" id="SSF52266">
    <property type="entry name" value="SGNH hydrolase"/>
    <property type="match status" value="1"/>
</dbReference>
<dbReference type="PROSITE" id="PS51272">
    <property type="entry name" value="SLH"/>
    <property type="match status" value="3"/>
</dbReference>
<feature type="domain" description="SLH" evidence="3">
    <location>
        <begin position="253"/>
        <end position="316"/>
    </location>
</feature>
<name>A0AAW5DYV2_9BACI</name>
<reference evidence="4" key="1">
    <citation type="submission" date="2022-02" db="EMBL/GenBank/DDBJ databases">
        <title>Fredinandcohnia quinoae sp. nov. isolated from Chenopodium quinoa seeds.</title>
        <authorList>
            <person name="Saati-Santamaria Z."/>
            <person name="Flores-Felix J.D."/>
            <person name="Igual J.M."/>
            <person name="Velazquez E."/>
            <person name="Garcia-Fraile P."/>
            <person name="Martinez-Molina E."/>
        </authorList>
    </citation>
    <scope>NUCLEOTIDE SEQUENCE</scope>
    <source>
        <strain evidence="4">SECRCQ15</strain>
    </source>
</reference>
<dbReference type="Proteomes" id="UP001431131">
    <property type="component" value="Unassembled WGS sequence"/>
</dbReference>
<feature type="domain" description="SLH" evidence="3">
    <location>
        <begin position="372"/>
        <end position="430"/>
    </location>
</feature>